<dbReference type="EMBL" id="AEWJ01000027">
    <property type="protein sequence ID" value="EGD59522.1"/>
    <property type="molecule type" value="Genomic_DNA"/>
</dbReference>
<organism evidence="2 3">
    <name type="scientific">Novosphingobium nitrogenifigens DSM 19370</name>
    <dbReference type="NCBI Taxonomy" id="983920"/>
    <lineage>
        <taxon>Bacteria</taxon>
        <taxon>Pseudomonadati</taxon>
        <taxon>Pseudomonadota</taxon>
        <taxon>Alphaproteobacteria</taxon>
        <taxon>Sphingomonadales</taxon>
        <taxon>Sphingomonadaceae</taxon>
        <taxon>Novosphingobium</taxon>
    </lineage>
</organism>
<proteinExistence type="predicted"/>
<dbReference type="RefSeq" id="WP_008070407.1">
    <property type="nucleotide sequence ID" value="NZ_AQWK01000020.1"/>
</dbReference>
<keyword evidence="3" id="KW-1185">Reference proteome</keyword>
<protein>
    <submittedName>
        <fullName evidence="2">Putative signal transduction protein</fullName>
    </submittedName>
</protein>
<evidence type="ECO:0000313" key="3">
    <source>
        <dbReference type="Proteomes" id="UP000004728"/>
    </source>
</evidence>
<dbReference type="OrthoDB" id="7472736at2"/>
<dbReference type="HOGENOM" id="CLU_171045_0_0_5"/>
<reference evidence="2 3" key="1">
    <citation type="journal article" date="2012" name="J. Bacteriol.">
        <title>Draft Genome Sequence of Novosphingobium nitrogenifigens Y88T.</title>
        <authorList>
            <person name="Strabala T.J."/>
            <person name="Macdonald L."/>
            <person name="Liu V."/>
            <person name="Smit A.M."/>
        </authorList>
    </citation>
    <scope>NUCLEOTIDE SEQUENCE [LARGE SCALE GENOMIC DNA]</scope>
    <source>
        <strain evidence="2 3">DSM 19370</strain>
    </source>
</reference>
<evidence type="ECO:0000256" key="1">
    <source>
        <dbReference type="SAM" id="MobiDB-lite"/>
    </source>
</evidence>
<sequence length="113" mass="12193">MPLVDKSRFRPTPVLRPRRRKLLARVRLLHADGTPCDVVVENVSSTGLQAIAARGAPELGAGVTIEMPDGPAIWGVVRWTDGLRFGVEVNPHAEPETGSASATTPETKHPLLR</sequence>
<dbReference type="InParanoid" id="F1Z7A4"/>
<accession>F1Z7A4</accession>
<feature type="region of interest" description="Disordered" evidence="1">
    <location>
        <begin position="89"/>
        <end position="113"/>
    </location>
</feature>
<dbReference type="Proteomes" id="UP000004728">
    <property type="component" value="Unassembled WGS sequence"/>
</dbReference>
<comment type="caution">
    <text evidence="2">The sequence shown here is derived from an EMBL/GenBank/DDBJ whole genome shotgun (WGS) entry which is preliminary data.</text>
</comment>
<gene>
    <name evidence="2" type="ORF">Y88_2700</name>
</gene>
<name>F1Z7A4_9SPHN</name>
<evidence type="ECO:0000313" key="2">
    <source>
        <dbReference type="EMBL" id="EGD59522.1"/>
    </source>
</evidence>
<dbReference type="AlphaFoldDB" id="F1Z7A4"/>